<keyword evidence="1" id="KW-0614">Plasmid</keyword>
<organism evidence="1">
    <name type="scientific">Bacillus thuringiensis subsp. israelensis</name>
    <dbReference type="NCBI Taxonomy" id="1430"/>
    <lineage>
        <taxon>Bacteria</taxon>
        <taxon>Bacillati</taxon>
        <taxon>Bacillota</taxon>
        <taxon>Bacilli</taxon>
        <taxon>Bacillales</taxon>
        <taxon>Bacillaceae</taxon>
        <taxon>Bacillus</taxon>
        <taxon>Bacillus cereus group</taxon>
    </lineage>
</organism>
<protein>
    <submittedName>
        <fullName evidence="1">Uncharacterized protein</fullName>
    </submittedName>
</protein>
<accession>A0A160LIS4</accession>
<dbReference type="AlphaFoldDB" id="A0A160LIS4"/>
<dbReference type="EMBL" id="CP013277">
    <property type="protein sequence ID" value="AND28004.1"/>
    <property type="molecule type" value="Genomic_DNA"/>
</dbReference>
<sequence length="60" mass="7303">MIKKTDPLRVYKQLREVVKEYKEGFLNIPRNQIEDDIDYAYSKERIGYNEYIVLKDYLQG</sequence>
<proteinExistence type="predicted"/>
<reference evidence="1" key="1">
    <citation type="journal article" date="2017" name="Res. Microbiol.">
        <title>Comparative genomics of extrachromosomal elements in Bacillus thuringiensis subsp. israelensis.</title>
        <authorList>
            <person name="Bolotin A."/>
            <person name="Gillis A."/>
            <person name="Sanchis V."/>
            <person name="Nielsen-LeRoux C."/>
            <person name="Mahillon J."/>
            <person name="Lereclus D."/>
            <person name="Sorokin A."/>
        </authorList>
    </citation>
    <scope>NUCLEOTIDE SEQUENCE</scope>
    <source>
        <strain evidence="1">AM65-52</strain>
        <plasmid evidence="1">pAM65-52-2-350K</plasmid>
    </source>
</reference>
<dbReference type="RefSeq" id="WP_000592745.1">
    <property type="nucleotide sequence ID" value="NZ_CP013277.1"/>
</dbReference>
<gene>
    <name evidence="1" type="ORF">ATN07_30270</name>
</gene>
<evidence type="ECO:0000313" key="1">
    <source>
        <dbReference type="EMBL" id="AND28004.1"/>
    </source>
</evidence>
<geneLocation type="plasmid" evidence="1">
    <name>pAM65-52-2-350K</name>
</geneLocation>
<name>A0A160LIS4_BACTI</name>